<dbReference type="PRINTS" id="PR00344">
    <property type="entry name" value="BCTRLSENSOR"/>
</dbReference>
<dbReference type="GO" id="GO:0005524">
    <property type="term" value="F:ATP binding"/>
    <property type="evidence" value="ECO:0007669"/>
    <property type="project" value="UniProtKB-KW"/>
</dbReference>
<gene>
    <name evidence="18" type="ORF">IAB46_02475</name>
</gene>
<dbReference type="SUPFAM" id="SSF47384">
    <property type="entry name" value="Homodimeric domain of signal transducing histidine kinase"/>
    <property type="match status" value="1"/>
</dbReference>
<dbReference type="SMART" id="SM00304">
    <property type="entry name" value="HAMP"/>
    <property type="match status" value="1"/>
</dbReference>
<dbReference type="Pfam" id="PF02518">
    <property type="entry name" value="HATPase_c"/>
    <property type="match status" value="1"/>
</dbReference>
<dbReference type="InterPro" id="IPR003660">
    <property type="entry name" value="HAMP_dom"/>
</dbReference>
<dbReference type="AlphaFoldDB" id="A0A9D1F2M8"/>
<evidence type="ECO:0000256" key="13">
    <source>
        <dbReference type="ARBA" id="ARBA00023136"/>
    </source>
</evidence>
<accession>A0A9D1F2M8</accession>
<dbReference type="InterPro" id="IPR005467">
    <property type="entry name" value="His_kinase_dom"/>
</dbReference>
<dbReference type="CDD" id="cd00082">
    <property type="entry name" value="HisKA"/>
    <property type="match status" value="1"/>
</dbReference>
<evidence type="ECO:0000259" key="17">
    <source>
        <dbReference type="PROSITE" id="PS50885"/>
    </source>
</evidence>
<evidence type="ECO:0000256" key="9">
    <source>
        <dbReference type="ARBA" id="ARBA00022777"/>
    </source>
</evidence>
<dbReference type="PROSITE" id="PS50109">
    <property type="entry name" value="HIS_KIN"/>
    <property type="match status" value="1"/>
</dbReference>
<evidence type="ECO:0000256" key="12">
    <source>
        <dbReference type="ARBA" id="ARBA00023012"/>
    </source>
</evidence>
<dbReference type="InterPro" id="IPR036890">
    <property type="entry name" value="HATPase_C_sf"/>
</dbReference>
<dbReference type="SUPFAM" id="SSF55874">
    <property type="entry name" value="ATPase domain of HSP90 chaperone/DNA topoisomerase II/histidine kinase"/>
    <property type="match status" value="1"/>
</dbReference>
<evidence type="ECO:0000313" key="18">
    <source>
        <dbReference type="EMBL" id="HIS46416.1"/>
    </source>
</evidence>
<evidence type="ECO:0000256" key="1">
    <source>
        <dbReference type="ARBA" id="ARBA00000085"/>
    </source>
</evidence>
<dbReference type="PANTHER" id="PTHR45528">
    <property type="entry name" value="SENSOR HISTIDINE KINASE CPXA"/>
    <property type="match status" value="1"/>
</dbReference>
<dbReference type="GO" id="GO:0005886">
    <property type="term" value="C:plasma membrane"/>
    <property type="evidence" value="ECO:0007669"/>
    <property type="project" value="UniProtKB-SubCell"/>
</dbReference>
<dbReference type="InterPro" id="IPR003661">
    <property type="entry name" value="HisK_dim/P_dom"/>
</dbReference>
<dbReference type="SUPFAM" id="SSF158472">
    <property type="entry name" value="HAMP domain-like"/>
    <property type="match status" value="1"/>
</dbReference>
<keyword evidence="11 15" id="KW-1133">Transmembrane helix</keyword>
<dbReference type="InterPro" id="IPR003594">
    <property type="entry name" value="HATPase_dom"/>
</dbReference>
<evidence type="ECO:0000256" key="5">
    <source>
        <dbReference type="ARBA" id="ARBA00022553"/>
    </source>
</evidence>
<evidence type="ECO:0000256" key="15">
    <source>
        <dbReference type="SAM" id="Phobius"/>
    </source>
</evidence>
<reference evidence="18" key="2">
    <citation type="journal article" date="2021" name="PeerJ">
        <title>Extensive microbial diversity within the chicken gut microbiome revealed by metagenomics and culture.</title>
        <authorList>
            <person name="Gilroy R."/>
            <person name="Ravi A."/>
            <person name="Getino M."/>
            <person name="Pursley I."/>
            <person name="Horton D.L."/>
            <person name="Alikhan N.F."/>
            <person name="Baker D."/>
            <person name="Gharbi K."/>
            <person name="Hall N."/>
            <person name="Watson M."/>
            <person name="Adriaenssens E.M."/>
            <person name="Foster-Nyarko E."/>
            <person name="Jarju S."/>
            <person name="Secka A."/>
            <person name="Antonio M."/>
            <person name="Oren A."/>
            <person name="Chaudhuri R.R."/>
            <person name="La Ragione R."/>
            <person name="Hildebrand F."/>
            <person name="Pallen M.J."/>
        </authorList>
    </citation>
    <scope>NUCLEOTIDE SEQUENCE</scope>
    <source>
        <strain evidence="18">CHK178-757</strain>
    </source>
</reference>
<evidence type="ECO:0000256" key="7">
    <source>
        <dbReference type="ARBA" id="ARBA00022692"/>
    </source>
</evidence>
<evidence type="ECO:0000259" key="16">
    <source>
        <dbReference type="PROSITE" id="PS50109"/>
    </source>
</evidence>
<dbReference type="PROSITE" id="PS50885">
    <property type="entry name" value="HAMP"/>
    <property type="match status" value="1"/>
</dbReference>
<keyword evidence="8" id="KW-0547">Nucleotide-binding</keyword>
<keyword evidence="13 15" id="KW-0472">Membrane</keyword>
<feature type="transmembrane region" description="Helical" evidence="15">
    <location>
        <begin position="12"/>
        <end position="34"/>
    </location>
</feature>
<evidence type="ECO:0000256" key="10">
    <source>
        <dbReference type="ARBA" id="ARBA00022840"/>
    </source>
</evidence>
<name>A0A9D1F2M8_9FIRM</name>
<comment type="subcellular location">
    <subcellularLocation>
        <location evidence="2">Cell membrane</location>
        <topology evidence="2">Multi-pass membrane protein</topology>
    </subcellularLocation>
</comment>
<dbReference type="CDD" id="cd00075">
    <property type="entry name" value="HATPase"/>
    <property type="match status" value="1"/>
</dbReference>
<feature type="domain" description="HAMP" evidence="17">
    <location>
        <begin position="203"/>
        <end position="255"/>
    </location>
</feature>
<dbReference type="InterPro" id="IPR036097">
    <property type="entry name" value="HisK_dim/P_sf"/>
</dbReference>
<dbReference type="GO" id="GO:0000155">
    <property type="term" value="F:phosphorelay sensor kinase activity"/>
    <property type="evidence" value="ECO:0007669"/>
    <property type="project" value="InterPro"/>
</dbReference>
<dbReference type="Pfam" id="PF00672">
    <property type="entry name" value="HAMP"/>
    <property type="match status" value="1"/>
</dbReference>
<dbReference type="Pfam" id="PF00512">
    <property type="entry name" value="HisKA"/>
    <property type="match status" value="1"/>
</dbReference>
<evidence type="ECO:0000313" key="19">
    <source>
        <dbReference type="Proteomes" id="UP000823927"/>
    </source>
</evidence>
<sequence length="496" mass="56220">MKLFTRIKISYALLCIVPVFLICIVTYAIGSLGLNSLQKRYDLSGESMEVLINPMEIVGSLTSSIKEELREVIENEPQKMDDMEYLSQVNTELQGYSSYMIVMKEGKTIYTGKPEGEKTNVDESYLNMELENGEANFYVPTPVPYHLTQMKFSFADGSSGRVCIVTNLSAIVPQIRGTMIQWVIVAVAILVLCGTVLTMWLYKSIIKPLALLKAATENIKEGNLNFSVKAETKDEIGDLCIAFEEMRKKLKEQIEISMQYERENKELISNISHDLKTPITAIKGYIEGIMDGVADTPEKMERYLKTVYTKASDMEKMIEELFLYSKLDSNSMTYSFTKVNLNDYFEDCIEEISTDLETKNFDLGFFNYADKNVVIIADPEQLKRVIINIVNNSIKYIGNKKGLINIRIREEAEFVQIEIEDNGKGIAKNELGHIFERSYRTDASRNSAQGGSGLGLSIAKKIIEEHGGRIWATSKENIGTSICFVLRKYEEHKIDE</sequence>
<dbReference type="InterPro" id="IPR004358">
    <property type="entry name" value="Sig_transdc_His_kin-like_C"/>
</dbReference>
<comment type="caution">
    <text evidence="18">The sequence shown here is derived from an EMBL/GenBank/DDBJ whole genome shotgun (WGS) entry which is preliminary data.</text>
</comment>
<dbReference type="SMART" id="SM00388">
    <property type="entry name" value="HisKA"/>
    <property type="match status" value="1"/>
</dbReference>
<reference evidence="18" key="1">
    <citation type="submission" date="2020-10" db="EMBL/GenBank/DDBJ databases">
        <authorList>
            <person name="Gilroy R."/>
        </authorList>
    </citation>
    <scope>NUCLEOTIDE SEQUENCE</scope>
    <source>
        <strain evidence="18">CHK178-757</strain>
    </source>
</reference>
<keyword evidence="6" id="KW-0808">Transferase</keyword>
<evidence type="ECO:0000256" key="11">
    <source>
        <dbReference type="ARBA" id="ARBA00022989"/>
    </source>
</evidence>
<comment type="catalytic activity">
    <reaction evidence="1">
        <text>ATP + protein L-histidine = ADP + protein N-phospho-L-histidine.</text>
        <dbReference type="EC" id="2.7.13.3"/>
    </reaction>
</comment>
<feature type="coiled-coil region" evidence="14">
    <location>
        <begin position="243"/>
        <end position="270"/>
    </location>
</feature>
<evidence type="ECO:0000256" key="2">
    <source>
        <dbReference type="ARBA" id="ARBA00004651"/>
    </source>
</evidence>
<dbReference type="InterPro" id="IPR050398">
    <property type="entry name" value="HssS/ArlS-like"/>
</dbReference>
<evidence type="ECO:0000256" key="6">
    <source>
        <dbReference type="ARBA" id="ARBA00022679"/>
    </source>
</evidence>
<keyword evidence="12" id="KW-0902">Two-component regulatory system</keyword>
<evidence type="ECO:0000256" key="3">
    <source>
        <dbReference type="ARBA" id="ARBA00012438"/>
    </source>
</evidence>
<evidence type="ECO:0000256" key="14">
    <source>
        <dbReference type="SAM" id="Coils"/>
    </source>
</evidence>
<dbReference type="EMBL" id="DVIT01000012">
    <property type="protein sequence ID" value="HIS46416.1"/>
    <property type="molecule type" value="Genomic_DNA"/>
</dbReference>
<keyword evidence="5" id="KW-0597">Phosphoprotein</keyword>
<protein>
    <recommendedName>
        <fullName evidence="3">histidine kinase</fullName>
        <ecNumber evidence="3">2.7.13.3</ecNumber>
    </recommendedName>
</protein>
<keyword evidence="10" id="KW-0067">ATP-binding</keyword>
<proteinExistence type="predicted"/>
<keyword evidence="9 18" id="KW-0418">Kinase</keyword>
<dbReference type="EC" id="2.7.13.3" evidence="3"/>
<dbReference type="Gene3D" id="1.10.287.130">
    <property type="match status" value="1"/>
</dbReference>
<dbReference type="Proteomes" id="UP000823927">
    <property type="component" value="Unassembled WGS sequence"/>
</dbReference>
<evidence type="ECO:0000256" key="4">
    <source>
        <dbReference type="ARBA" id="ARBA00022475"/>
    </source>
</evidence>
<dbReference type="FunFam" id="1.10.287.130:FF:000008">
    <property type="entry name" value="Two-component sensor histidine kinase"/>
    <property type="match status" value="1"/>
</dbReference>
<keyword evidence="4" id="KW-1003">Cell membrane</keyword>
<feature type="transmembrane region" description="Helical" evidence="15">
    <location>
        <begin position="179"/>
        <end position="202"/>
    </location>
</feature>
<dbReference type="Gene3D" id="3.30.565.10">
    <property type="entry name" value="Histidine kinase-like ATPase, C-terminal domain"/>
    <property type="match status" value="1"/>
</dbReference>
<dbReference type="SMART" id="SM00387">
    <property type="entry name" value="HATPase_c"/>
    <property type="match status" value="1"/>
</dbReference>
<feature type="domain" description="Histidine kinase" evidence="16">
    <location>
        <begin position="270"/>
        <end position="490"/>
    </location>
</feature>
<keyword evidence="14" id="KW-0175">Coiled coil</keyword>
<dbReference type="CDD" id="cd06225">
    <property type="entry name" value="HAMP"/>
    <property type="match status" value="1"/>
</dbReference>
<dbReference type="Gene3D" id="6.10.340.10">
    <property type="match status" value="1"/>
</dbReference>
<keyword evidence="7 15" id="KW-0812">Transmembrane</keyword>
<dbReference type="PANTHER" id="PTHR45528:SF1">
    <property type="entry name" value="SENSOR HISTIDINE KINASE CPXA"/>
    <property type="match status" value="1"/>
</dbReference>
<evidence type="ECO:0000256" key="8">
    <source>
        <dbReference type="ARBA" id="ARBA00022741"/>
    </source>
</evidence>
<organism evidence="18 19">
    <name type="scientific">Candidatus Scybalocola faecigallinarum</name>
    <dbReference type="NCBI Taxonomy" id="2840941"/>
    <lineage>
        <taxon>Bacteria</taxon>
        <taxon>Bacillati</taxon>
        <taxon>Bacillota</taxon>
        <taxon>Clostridia</taxon>
        <taxon>Lachnospirales</taxon>
        <taxon>Lachnospiraceae</taxon>
        <taxon>Lachnospiraceae incertae sedis</taxon>
        <taxon>Candidatus Scybalocola (ex Gilroy et al. 2021)</taxon>
    </lineage>
</organism>
<dbReference type="FunFam" id="3.30.565.10:FF:000006">
    <property type="entry name" value="Sensor histidine kinase WalK"/>
    <property type="match status" value="1"/>
</dbReference>